<gene>
    <name evidence="1" type="ORF">HNQ88_001148</name>
</gene>
<comment type="caution">
    <text evidence="1">The sequence shown here is derived from an EMBL/GenBank/DDBJ whole genome shotgun (WGS) entry which is preliminary data.</text>
</comment>
<organism evidence="1 2">
    <name type="scientific">Aureibacter tunicatorum</name>
    <dbReference type="NCBI Taxonomy" id="866807"/>
    <lineage>
        <taxon>Bacteria</taxon>
        <taxon>Pseudomonadati</taxon>
        <taxon>Bacteroidota</taxon>
        <taxon>Cytophagia</taxon>
        <taxon>Cytophagales</taxon>
        <taxon>Persicobacteraceae</taxon>
        <taxon>Aureibacter</taxon>
    </lineage>
</organism>
<accession>A0AAE3XJS2</accession>
<reference evidence="1" key="1">
    <citation type="submission" date="2023-07" db="EMBL/GenBank/DDBJ databases">
        <title>Genomic Encyclopedia of Type Strains, Phase IV (KMG-IV): sequencing the most valuable type-strain genomes for metagenomic binning, comparative biology and taxonomic classification.</title>
        <authorList>
            <person name="Goeker M."/>
        </authorList>
    </citation>
    <scope>NUCLEOTIDE SEQUENCE</scope>
    <source>
        <strain evidence="1">DSM 26174</strain>
    </source>
</reference>
<dbReference type="EMBL" id="JAVDQD010000001">
    <property type="protein sequence ID" value="MDR6238172.1"/>
    <property type="molecule type" value="Genomic_DNA"/>
</dbReference>
<protein>
    <submittedName>
        <fullName evidence="1">Uncharacterized protein</fullName>
    </submittedName>
</protein>
<proteinExistence type="predicted"/>
<dbReference type="AlphaFoldDB" id="A0AAE3XJS2"/>
<name>A0AAE3XJS2_9BACT</name>
<sequence>MNLVITSEKGVEVKIAHSSDYEDKFQELLDKLIFLKEVMLEESLLYFSIH</sequence>
<keyword evidence="2" id="KW-1185">Reference proteome</keyword>
<dbReference type="Proteomes" id="UP001185092">
    <property type="component" value="Unassembled WGS sequence"/>
</dbReference>
<evidence type="ECO:0000313" key="2">
    <source>
        <dbReference type="Proteomes" id="UP001185092"/>
    </source>
</evidence>
<dbReference type="RefSeq" id="WP_309937637.1">
    <property type="nucleotide sequence ID" value="NZ_AP025305.1"/>
</dbReference>
<evidence type="ECO:0000313" key="1">
    <source>
        <dbReference type="EMBL" id="MDR6238172.1"/>
    </source>
</evidence>